<comment type="caution">
    <text evidence="2">The sequence shown here is derived from an EMBL/GenBank/DDBJ whole genome shotgun (WGS) entry which is preliminary data.</text>
</comment>
<dbReference type="Pfam" id="PF18563">
    <property type="entry name" value="TubC_N"/>
    <property type="match status" value="1"/>
</dbReference>
<reference evidence="2 3" key="1">
    <citation type="submission" date="2017-07" db="EMBL/GenBank/DDBJ databases">
        <title>Whole genome sequence of Azospirillum brasilense 2A1, a potential biofertilizer strain.</title>
        <authorList>
            <person name="Fontana C.A."/>
            <person name="Toffoli L.M."/>
            <person name="Salazar S.M."/>
            <person name="Puglisi E."/>
            <person name="Pedraza R."/>
            <person name="Bassi D."/>
            <person name="Cocconcelli P.S."/>
        </authorList>
    </citation>
    <scope>NUCLEOTIDE SEQUENCE [LARGE SCALE GENOMIC DNA]</scope>
    <source>
        <strain evidence="2 3">2A1</strain>
    </source>
</reference>
<protein>
    <recommendedName>
        <fullName evidence="1">TubC N-terminal docking domain-containing protein</fullName>
    </recommendedName>
</protein>
<sequence>MAAPTTLATITAAGLTVTADGDRLTVRPRDRITPEVCDLIRARKADLLALLVEHPATADADADWNERAAIAEHDAGLSRGTAETVADAFHPVPHGAEPANWREWFDAEVAARIPVMGMAAAERRVWGIAMDLWHRRHGVKPTPHRCAGCGGRLDGARVFVLPDGAPVHDGDRFLRCLGVYGRRWRSQAAAALAALGIVEPEGVTNER</sequence>
<feature type="domain" description="TubC N-terminal docking" evidence="1">
    <location>
        <begin position="7"/>
        <end position="51"/>
    </location>
</feature>
<accession>A0A235HK70</accession>
<gene>
    <name evidence="2" type="ORF">CHT98_02950</name>
</gene>
<dbReference type="AlphaFoldDB" id="A0A235HK70"/>
<organism evidence="2 3">
    <name type="scientific">Azospirillum brasilense</name>
    <dbReference type="NCBI Taxonomy" id="192"/>
    <lineage>
        <taxon>Bacteria</taxon>
        <taxon>Pseudomonadati</taxon>
        <taxon>Pseudomonadota</taxon>
        <taxon>Alphaproteobacteria</taxon>
        <taxon>Rhodospirillales</taxon>
        <taxon>Azospirillaceae</taxon>
        <taxon>Azospirillum</taxon>
    </lineage>
</organism>
<name>A0A235HK70_AZOBR</name>
<evidence type="ECO:0000259" key="1">
    <source>
        <dbReference type="Pfam" id="PF18563"/>
    </source>
</evidence>
<evidence type="ECO:0000313" key="3">
    <source>
        <dbReference type="Proteomes" id="UP000215367"/>
    </source>
</evidence>
<dbReference type="EMBL" id="NOWT01000002">
    <property type="protein sequence ID" value="OYD85734.1"/>
    <property type="molecule type" value="Genomic_DNA"/>
</dbReference>
<dbReference type="Gene3D" id="1.10.10.1830">
    <property type="entry name" value="Non-ribosomal peptide synthase, adenylation domain"/>
    <property type="match status" value="1"/>
</dbReference>
<dbReference type="InterPro" id="IPR044894">
    <property type="entry name" value="TubC_N_sf"/>
</dbReference>
<dbReference type="Proteomes" id="UP000215367">
    <property type="component" value="Unassembled WGS sequence"/>
</dbReference>
<evidence type="ECO:0000313" key="2">
    <source>
        <dbReference type="EMBL" id="OYD85734.1"/>
    </source>
</evidence>
<proteinExistence type="predicted"/>
<dbReference type="InterPro" id="IPR041464">
    <property type="entry name" value="TubC_N"/>
</dbReference>
<dbReference type="RefSeq" id="WP_094301794.1">
    <property type="nucleotide sequence ID" value="NZ_NOWT01000002.1"/>
</dbReference>